<evidence type="ECO:0000256" key="6">
    <source>
        <dbReference type="ARBA" id="ARBA00022737"/>
    </source>
</evidence>
<name>A0AA35ZAG1_LACSI</name>
<feature type="transmembrane region" description="Helical" evidence="11">
    <location>
        <begin position="74"/>
        <end position="90"/>
    </location>
</feature>
<evidence type="ECO:0000313" key="14">
    <source>
        <dbReference type="Proteomes" id="UP001177003"/>
    </source>
</evidence>
<dbReference type="GO" id="GO:0034220">
    <property type="term" value="P:monoatomic ion transmembrane transport"/>
    <property type="evidence" value="ECO:0007669"/>
    <property type="project" value="UniProtKB-KW"/>
</dbReference>
<evidence type="ECO:0000256" key="4">
    <source>
        <dbReference type="ARBA" id="ARBA00022692"/>
    </source>
</evidence>
<evidence type="ECO:0000256" key="11">
    <source>
        <dbReference type="SAM" id="Phobius"/>
    </source>
</evidence>
<organism evidence="13 14">
    <name type="scientific">Lactuca saligna</name>
    <name type="common">Willowleaf lettuce</name>
    <dbReference type="NCBI Taxonomy" id="75948"/>
    <lineage>
        <taxon>Eukaryota</taxon>
        <taxon>Viridiplantae</taxon>
        <taxon>Streptophyta</taxon>
        <taxon>Embryophyta</taxon>
        <taxon>Tracheophyta</taxon>
        <taxon>Spermatophyta</taxon>
        <taxon>Magnoliopsida</taxon>
        <taxon>eudicotyledons</taxon>
        <taxon>Gunneridae</taxon>
        <taxon>Pentapetalae</taxon>
        <taxon>asterids</taxon>
        <taxon>campanulids</taxon>
        <taxon>Asterales</taxon>
        <taxon>Asteraceae</taxon>
        <taxon>Cichorioideae</taxon>
        <taxon>Cichorieae</taxon>
        <taxon>Lactucinae</taxon>
        <taxon>Lactuca</taxon>
    </lineage>
</organism>
<evidence type="ECO:0000259" key="12">
    <source>
        <dbReference type="PROSITE" id="PS51473"/>
    </source>
</evidence>
<feature type="transmembrane region" description="Helical" evidence="11">
    <location>
        <begin position="123"/>
        <end position="143"/>
    </location>
</feature>
<keyword evidence="6" id="KW-0677">Repeat</keyword>
<evidence type="ECO:0000256" key="2">
    <source>
        <dbReference type="ARBA" id="ARBA00007079"/>
    </source>
</evidence>
<evidence type="ECO:0000256" key="1">
    <source>
        <dbReference type="ARBA" id="ARBA00004141"/>
    </source>
</evidence>
<dbReference type="Gene3D" id="3.30.430.20">
    <property type="entry name" value="Gnk2 domain, C-X8-C-X2-C motif"/>
    <property type="match status" value="1"/>
</dbReference>
<dbReference type="Proteomes" id="UP001177003">
    <property type="component" value="Chromosome 5"/>
</dbReference>
<dbReference type="Pfam" id="PF11744">
    <property type="entry name" value="ALMT"/>
    <property type="match status" value="1"/>
</dbReference>
<dbReference type="GO" id="GO:0016020">
    <property type="term" value="C:membrane"/>
    <property type="evidence" value="ECO:0007669"/>
    <property type="project" value="UniProtKB-SubCell"/>
</dbReference>
<evidence type="ECO:0000256" key="5">
    <source>
        <dbReference type="ARBA" id="ARBA00022729"/>
    </source>
</evidence>
<sequence>MSTTIDISNENETSHNYKKQKKSSFLVKLSSLIEKHDEQHTQKVIHSIKVGIALVLVSLLYLLDPLFNQVGENAMWAIMTVVVVFEFYAGATLSKGLLRGVGTVLGGGLGCLAAIMADDLGKIGNAVVVGASVFIFGAVATYCRLIPSIKRRYDYGVMIFILTFNLVAVSGLRADKILELARERLSTIGMGFAVCIFISLLIFPMWASDELHRVASSNFDKLACCIEDCMKAYLGVVSEKESMPSINVSGCKSVLHSKSSEESLANFARWEPWHGKFGFYYPWEKYLQIGELIRELASIILSMKECLGSPLQPSTPLQHALKEPCKSVGLSLGLTMRELGESIRNMKRCQTKVLKLESIKLELNLLSTSHKLRGIANVESLAIANFLFLLMEIVDKIEHPYPYELFLPTKNLGEKSEDKGAPNTNVTSVLCNSGIYTGGDPFTISLAYVLDELKRVTPFQEGYDYRNISPYPNAFAYGHATCNQNLTSIDCKTCLDAAEIQMLTTCNNKIGARAVLNDCATRYEQYPFKD</sequence>
<keyword evidence="7 11" id="KW-1133">Transmembrane helix</keyword>
<feature type="transmembrane region" description="Helical" evidence="11">
    <location>
        <begin position="44"/>
        <end position="62"/>
    </location>
</feature>
<comment type="subcellular location">
    <subcellularLocation>
        <location evidence="1">Membrane</location>
        <topology evidence="1">Multi-pass membrane protein</topology>
    </subcellularLocation>
</comment>
<dbReference type="CDD" id="cd23509">
    <property type="entry name" value="Gnk2-like"/>
    <property type="match status" value="1"/>
</dbReference>
<feature type="domain" description="Gnk2-homologous" evidence="12">
    <location>
        <begin position="424"/>
        <end position="528"/>
    </location>
</feature>
<dbReference type="InterPro" id="IPR038408">
    <property type="entry name" value="GNK2_sf"/>
</dbReference>
<feature type="transmembrane region" description="Helical" evidence="11">
    <location>
        <begin position="155"/>
        <end position="174"/>
    </location>
</feature>
<gene>
    <name evidence="13" type="ORF">LSALG_LOCUS27914</name>
</gene>
<protein>
    <recommendedName>
        <fullName evidence="12">Gnk2-homologous domain-containing protein</fullName>
    </recommendedName>
</protein>
<evidence type="ECO:0000256" key="7">
    <source>
        <dbReference type="ARBA" id="ARBA00022989"/>
    </source>
</evidence>
<dbReference type="GO" id="GO:0015743">
    <property type="term" value="P:malate transport"/>
    <property type="evidence" value="ECO:0007669"/>
    <property type="project" value="InterPro"/>
</dbReference>
<reference evidence="13" key="1">
    <citation type="submission" date="2023-04" db="EMBL/GenBank/DDBJ databases">
        <authorList>
            <person name="Vijverberg K."/>
            <person name="Xiong W."/>
            <person name="Schranz E."/>
        </authorList>
    </citation>
    <scope>NUCLEOTIDE SEQUENCE</scope>
</reference>
<keyword evidence="9 11" id="KW-0472">Membrane</keyword>
<dbReference type="InterPro" id="IPR002902">
    <property type="entry name" value="GNK2"/>
</dbReference>
<dbReference type="EMBL" id="OX465081">
    <property type="protein sequence ID" value="CAI9288634.1"/>
    <property type="molecule type" value="Genomic_DNA"/>
</dbReference>
<dbReference type="PANTHER" id="PTHR31086">
    <property type="entry name" value="ALUMINUM-ACTIVATED MALATE TRANSPORTER 10"/>
    <property type="match status" value="1"/>
</dbReference>
<dbReference type="Pfam" id="PF01657">
    <property type="entry name" value="Stress-antifung"/>
    <property type="match status" value="1"/>
</dbReference>
<accession>A0AA35ZAG1</accession>
<keyword evidence="5" id="KW-0732">Signal</keyword>
<dbReference type="InterPro" id="IPR020966">
    <property type="entry name" value="ALMT"/>
</dbReference>
<evidence type="ECO:0000256" key="9">
    <source>
        <dbReference type="ARBA" id="ARBA00023136"/>
    </source>
</evidence>
<dbReference type="PROSITE" id="PS51473">
    <property type="entry name" value="GNK2"/>
    <property type="match status" value="1"/>
</dbReference>
<comment type="similarity">
    <text evidence="2">Belongs to the aromatic acid exporter (TC 2.A.85) family.</text>
</comment>
<keyword evidence="8" id="KW-0406">Ion transport</keyword>
<feature type="transmembrane region" description="Helical" evidence="11">
    <location>
        <begin position="186"/>
        <end position="207"/>
    </location>
</feature>
<dbReference type="AlphaFoldDB" id="A0AA35ZAG1"/>
<dbReference type="FunFam" id="3.30.430.20:FF:000023">
    <property type="entry name" value="Antifungal protein ginkbilobin-2"/>
    <property type="match status" value="1"/>
</dbReference>
<evidence type="ECO:0000256" key="10">
    <source>
        <dbReference type="ARBA" id="ARBA00023303"/>
    </source>
</evidence>
<feature type="transmembrane region" description="Helical" evidence="11">
    <location>
        <begin position="97"/>
        <end position="117"/>
    </location>
</feature>
<keyword evidence="4 11" id="KW-0812">Transmembrane</keyword>
<evidence type="ECO:0000256" key="8">
    <source>
        <dbReference type="ARBA" id="ARBA00023065"/>
    </source>
</evidence>
<keyword evidence="14" id="KW-1185">Reference proteome</keyword>
<keyword evidence="10" id="KW-0407">Ion channel</keyword>
<evidence type="ECO:0000313" key="13">
    <source>
        <dbReference type="EMBL" id="CAI9288634.1"/>
    </source>
</evidence>
<proteinExistence type="inferred from homology"/>
<evidence type="ECO:0000256" key="3">
    <source>
        <dbReference type="ARBA" id="ARBA00022448"/>
    </source>
</evidence>
<keyword evidence="3" id="KW-0813">Transport</keyword>